<dbReference type="Proteomes" id="UP000324748">
    <property type="component" value="Unassembled WGS sequence"/>
</dbReference>
<proteinExistence type="predicted"/>
<name>A0A5B0Q4F4_PUCGR</name>
<protein>
    <submittedName>
        <fullName evidence="2">Uncharacterized protein</fullName>
    </submittedName>
</protein>
<accession>A0A5B0Q4F4</accession>
<feature type="region of interest" description="Disordered" evidence="1">
    <location>
        <begin position="41"/>
        <end position="60"/>
    </location>
</feature>
<keyword evidence="3" id="KW-1185">Reference proteome</keyword>
<comment type="caution">
    <text evidence="2">The sequence shown here is derived from an EMBL/GenBank/DDBJ whole genome shotgun (WGS) entry which is preliminary data.</text>
</comment>
<feature type="compositionally biased region" description="Polar residues" evidence="1">
    <location>
        <begin position="41"/>
        <end position="54"/>
    </location>
</feature>
<sequence length="60" mass="6669">MTHAGARYSPIDNDIHQDSCDHNPSLPELISTFNPPLSTANWLFNSPRTPSTKAIQGHLR</sequence>
<evidence type="ECO:0000313" key="3">
    <source>
        <dbReference type="Proteomes" id="UP000324748"/>
    </source>
</evidence>
<dbReference type="EMBL" id="VSWC01000028">
    <property type="protein sequence ID" value="KAA1108130.1"/>
    <property type="molecule type" value="Genomic_DNA"/>
</dbReference>
<organism evidence="2 3">
    <name type="scientific">Puccinia graminis f. sp. tritici</name>
    <dbReference type="NCBI Taxonomy" id="56615"/>
    <lineage>
        <taxon>Eukaryota</taxon>
        <taxon>Fungi</taxon>
        <taxon>Dikarya</taxon>
        <taxon>Basidiomycota</taxon>
        <taxon>Pucciniomycotina</taxon>
        <taxon>Pucciniomycetes</taxon>
        <taxon>Pucciniales</taxon>
        <taxon>Pucciniaceae</taxon>
        <taxon>Puccinia</taxon>
    </lineage>
</organism>
<evidence type="ECO:0000256" key="1">
    <source>
        <dbReference type="SAM" id="MobiDB-lite"/>
    </source>
</evidence>
<reference evidence="2 3" key="1">
    <citation type="submission" date="2019-05" db="EMBL/GenBank/DDBJ databases">
        <title>Emergence of the Ug99 lineage of the wheat stem rust pathogen through somatic hybridization.</title>
        <authorList>
            <person name="Li F."/>
            <person name="Upadhyaya N.M."/>
            <person name="Sperschneider J."/>
            <person name="Matny O."/>
            <person name="Nguyen-Phuc H."/>
            <person name="Mago R."/>
            <person name="Raley C."/>
            <person name="Miller M.E."/>
            <person name="Silverstein K.A.T."/>
            <person name="Henningsen E."/>
            <person name="Hirsch C.D."/>
            <person name="Visser B."/>
            <person name="Pretorius Z.A."/>
            <person name="Steffenson B.J."/>
            <person name="Schwessinger B."/>
            <person name="Dodds P.N."/>
            <person name="Figueroa M."/>
        </authorList>
    </citation>
    <scope>NUCLEOTIDE SEQUENCE [LARGE SCALE GENOMIC DNA]</scope>
    <source>
        <strain evidence="2">21-0</strain>
    </source>
</reference>
<evidence type="ECO:0000313" key="2">
    <source>
        <dbReference type="EMBL" id="KAA1108130.1"/>
    </source>
</evidence>
<gene>
    <name evidence="2" type="ORF">PGT21_001474</name>
</gene>
<dbReference type="AlphaFoldDB" id="A0A5B0Q4F4"/>